<dbReference type="HOGENOM" id="CLU_032441_1_2_1"/>
<keyword evidence="5 10" id="KW-0853">WD repeat</keyword>
<proteinExistence type="inferred from homology"/>
<evidence type="ECO:0000256" key="4">
    <source>
        <dbReference type="ARBA" id="ARBA00022448"/>
    </source>
</evidence>
<dbReference type="InParanoid" id="T1FP98"/>
<dbReference type="GeneID" id="20210645"/>
<name>T1FP98_HELRO</name>
<dbReference type="GO" id="GO:0031080">
    <property type="term" value="C:nuclear pore outer ring"/>
    <property type="evidence" value="ECO:0000318"/>
    <property type="project" value="GO_Central"/>
</dbReference>
<comment type="subcellular location">
    <subcellularLocation>
        <location evidence="2">Lysosome</location>
    </subcellularLocation>
    <subcellularLocation>
        <location evidence="1">Nucleus envelope</location>
    </subcellularLocation>
</comment>
<dbReference type="PROSITE" id="PS50294">
    <property type="entry name" value="WD_REPEATS_REGION"/>
    <property type="match status" value="2"/>
</dbReference>
<dbReference type="STRING" id="6412.T1FP98"/>
<keyword evidence="14" id="KW-1185">Reference proteome</keyword>
<dbReference type="GO" id="GO:0035859">
    <property type="term" value="C:Seh1-associated complex"/>
    <property type="evidence" value="ECO:0000318"/>
    <property type="project" value="GO_Central"/>
</dbReference>
<dbReference type="OMA" id="EWECTAR"/>
<dbReference type="Proteomes" id="UP000015101">
    <property type="component" value="Unassembled WGS sequence"/>
</dbReference>
<dbReference type="GO" id="GO:0015031">
    <property type="term" value="P:protein transport"/>
    <property type="evidence" value="ECO:0007669"/>
    <property type="project" value="UniProtKB-KW"/>
</dbReference>
<organism evidence="13 14">
    <name type="scientific">Helobdella robusta</name>
    <name type="common">Californian leech</name>
    <dbReference type="NCBI Taxonomy" id="6412"/>
    <lineage>
        <taxon>Eukaryota</taxon>
        <taxon>Metazoa</taxon>
        <taxon>Spiralia</taxon>
        <taxon>Lophotrochozoa</taxon>
        <taxon>Annelida</taxon>
        <taxon>Clitellata</taxon>
        <taxon>Hirudinea</taxon>
        <taxon>Rhynchobdellida</taxon>
        <taxon>Glossiphoniidae</taxon>
        <taxon>Helobdella</taxon>
    </lineage>
</organism>
<reference evidence="12 14" key="2">
    <citation type="journal article" date="2013" name="Nature">
        <title>Insights into bilaterian evolution from three spiralian genomes.</title>
        <authorList>
            <person name="Simakov O."/>
            <person name="Marletaz F."/>
            <person name="Cho S.J."/>
            <person name="Edsinger-Gonzales E."/>
            <person name="Havlak P."/>
            <person name="Hellsten U."/>
            <person name="Kuo D.H."/>
            <person name="Larsson T."/>
            <person name="Lv J."/>
            <person name="Arendt D."/>
            <person name="Savage R."/>
            <person name="Osoegawa K."/>
            <person name="de Jong P."/>
            <person name="Grimwood J."/>
            <person name="Chapman J.A."/>
            <person name="Shapiro H."/>
            <person name="Aerts A."/>
            <person name="Otillar R.P."/>
            <person name="Terry A.Y."/>
            <person name="Boore J.L."/>
            <person name="Grigoriev I.V."/>
            <person name="Lindberg D.R."/>
            <person name="Seaver E.C."/>
            <person name="Weisblat D.A."/>
            <person name="Putnam N.H."/>
            <person name="Rokhsar D.S."/>
        </authorList>
    </citation>
    <scope>NUCLEOTIDE SEQUENCE</scope>
</reference>
<dbReference type="Gene3D" id="2.130.10.10">
    <property type="entry name" value="YVTN repeat-like/Quinoprotein amine dehydrogenase"/>
    <property type="match status" value="1"/>
</dbReference>
<evidence type="ECO:0000256" key="3">
    <source>
        <dbReference type="ARBA" id="ARBA00010102"/>
    </source>
</evidence>
<dbReference type="GO" id="GO:0005764">
    <property type="term" value="C:lysosome"/>
    <property type="evidence" value="ECO:0007669"/>
    <property type="project" value="UniProtKB-SubCell"/>
</dbReference>
<dbReference type="InterPro" id="IPR020472">
    <property type="entry name" value="WD40_PAC1"/>
</dbReference>
<dbReference type="PANTHER" id="PTHR11024">
    <property type="entry name" value="NUCLEAR PORE COMPLEX PROTEIN SEC13 / SEH1 FAMILY MEMBER"/>
    <property type="match status" value="1"/>
</dbReference>
<gene>
    <name evidence="13" type="primary">20210645</name>
    <name evidence="12" type="ORF">HELRODRAFT_187446</name>
</gene>
<dbReference type="eggNOG" id="KOG2445">
    <property type="taxonomic scope" value="Eukaryota"/>
</dbReference>
<evidence type="ECO:0000256" key="8">
    <source>
        <dbReference type="ARBA" id="ARBA00023228"/>
    </source>
</evidence>
<dbReference type="GO" id="GO:0034198">
    <property type="term" value="P:cellular response to amino acid starvation"/>
    <property type="evidence" value="ECO:0000318"/>
    <property type="project" value="GO_Central"/>
</dbReference>
<evidence type="ECO:0000313" key="14">
    <source>
        <dbReference type="Proteomes" id="UP000015101"/>
    </source>
</evidence>
<keyword evidence="11" id="KW-0175">Coiled coil</keyword>
<evidence type="ECO:0000313" key="12">
    <source>
        <dbReference type="EMBL" id="ESN94752.1"/>
    </source>
</evidence>
<evidence type="ECO:0000256" key="9">
    <source>
        <dbReference type="ARBA" id="ARBA00023242"/>
    </source>
</evidence>
<dbReference type="InterPro" id="IPR015943">
    <property type="entry name" value="WD40/YVTN_repeat-like_dom_sf"/>
</dbReference>
<evidence type="ECO:0000256" key="5">
    <source>
        <dbReference type="ARBA" id="ARBA00022574"/>
    </source>
</evidence>
<evidence type="ECO:0000256" key="10">
    <source>
        <dbReference type="PROSITE-ProRule" id="PRU00221"/>
    </source>
</evidence>
<evidence type="ECO:0000313" key="13">
    <source>
        <dbReference type="EnsemblMetazoa" id="HelroP187446"/>
    </source>
</evidence>
<dbReference type="PROSITE" id="PS00678">
    <property type="entry name" value="WD_REPEATS_1"/>
    <property type="match status" value="1"/>
</dbReference>
<feature type="coiled-coil region" evidence="11">
    <location>
        <begin position="332"/>
        <end position="359"/>
    </location>
</feature>
<dbReference type="CTD" id="20210645"/>
<evidence type="ECO:0000256" key="6">
    <source>
        <dbReference type="ARBA" id="ARBA00022737"/>
    </source>
</evidence>
<keyword evidence="8" id="KW-0458">Lysosome</keyword>
<keyword evidence="6" id="KW-0677">Repeat</keyword>
<dbReference type="InterPro" id="IPR037363">
    <property type="entry name" value="Sec13/Seh1_fam"/>
</dbReference>
<dbReference type="EMBL" id="KB097563">
    <property type="protein sequence ID" value="ESN94752.1"/>
    <property type="molecule type" value="Genomic_DNA"/>
</dbReference>
<keyword evidence="7" id="KW-0653">Protein transport</keyword>
<dbReference type="InterPro" id="IPR001680">
    <property type="entry name" value="WD40_rpt"/>
</dbReference>
<feature type="repeat" description="WD" evidence="10">
    <location>
        <begin position="8"/>
        <end position="41"/>
    </location>
</feature>
<dbReference type="RefSeq" id="XP_009027116.1">
    <property type="nucleotide sequence ID" value="XM_009028868.1"/>
</dbReference>
<evidence type="ECO:0000256" key="1">
    <source>
        <dbReference type="ARBA" id="ARBA00004259"/>
    </source>
</evidence>
<dbReference type="InterPro" id="IPR036322">
    <property type="entry name" value="WD40_repeat_dom_sf"/>
</dbReference>
<feature type="repeat" description="WD" evidence="10">
    <location>
        <begin position="273"/>
        <end position="305"/>
    </location>
</feature>
<reference evidence="14" key="1">
    <citation type="submission" date="2012-12" db="EMBL/GenBank/DDBJ databases">
        <authorList>
            <person name="Hellsten U."/>
            <person name="Grimwood J."/>
            <person name="Chapman J.A."/>
            <person name="Shapiro H."/>
            <person name="Aerts A."/>
            <person name="Otillar R.P."/>
            <person name="Terry A.Y."/>
            <person name="Boore J.L."/>
            <person name="Simakov O."/>
            <person name="Marletaz F."/>
            <person name="Cho S.-J."/>
            <person name="Edsinger-Gonzales E."/>
            <person name="Havlak P."/>
            <person name="Kuo D.-H."/>
            <person name="Larsson T."/>
            <person name="Lv J."/>
            <person name="Arendt D."/>
            <person name="Savage R."/>
            <person name="Osoegawa K."/>
            <person name="de Jong P."/>
            <person name="Lindberg D.R."/>
            <person name="Seaver E.C."/>
            <person name="Weisblat D.A."/>
            <person name="Putnam N.H."/>
            <person name="Grigoriev I.V."/>
            <person name="Rokhsar D.S."/>
        </authorList>
    </citation>
    <scope>NUCLEOTIDE SEQUENCE</scope>
</reference>
<dbReference type="Pfam" id="PF00400">
    <property type="entry name" value="WD40"/>
    <property type="match status" value="3"/>
</dbReference>
<evidence type="ECO:0000256" key="7">
    <source>
        <dbReference type="ARBA" id="ARBA00022927"/>
    </source>
</evidence>
<dbReference type="PRINTS" id="PR00320">
    <property type="entry name" value="GPROTEINBRPT"/>
</dbReference>
<evidence type="ECO:0000256" key="11">
    <source>
        <dbReference type="SAM" id="Coils"/>
    </source>
</evidence>
<dbReference type="GO" id="GO:0005198">
    <property type="term" value="F:structural molecule activity"/>
    <property type="evidence" value="ECO:0007669"/>
    <property type="project" value="InterPro"/>
</dbReference>
<dbReference type="EnsemblMetazoa" id="HelroT187446">
    <property type="protein sequence ID" value="HelroP187446"/>
    <property type="gene ID" value="HelroG187446"/>
</dbReference>
<keyword evidence="9" id="KW-0539">Nucleus</keyword>
<keyword evidence="4" id="KW-0813">Transport</keyword>
<dbReference type="AlphaFoldDB" id="T1FP98"/>
<accession>T1FP98</accession>
<dbReference type="KEGG" id="hro:HELRODRAFT_187446"/>
<dbReference type="PANTHER" id="PTHR11024:SF3">
    <property type="entry name" value="NUCLEOPORIN SEH1"/>
    <property type="match status" value="1"/>
</dbReference>
<reference evidence="13" key="3">
    <citation type="submission" date="2015-06" db="UniProtKB">
        <authorList>
            <consortium name="EnsemblMetazoa"/>
        </authorList>
    </citation>
    <scope>IDENTIFICATION</scope>
</reference>
<comment type="similarity">
    <text evidence="3">Belongs to the WD repeat SEC13 family.</text>
</comment>
<dbReference type="SUPFAM" id="SSF50978">
    <property type="entry name" value="WD40 repeat-like"/>
    <property type="match status" value="1"/>
</dbReference>
<sequence>MFTSKFIDTEHKDLVHDVAYDLHGKRMATSSCDQYVKIWDLVDDEWRFSTSFKAHNGIVWKAIWAYPEFGPVLATCSNDKTVAIWEEIMNDDPQQDGGQWMKRGNLVDSKSPIVDVKFSPRHFGLKLAMVSIDGNTRVYEAQDTMNLCQWTLQGEIQCKYNCSCLDWSPSRLYPPLLLIGCDDTSPPSTSAPANLLIYEHNDALKAWVKIEMSRTVSSRVRDISFSPNLGRSHDLVAVAGTQLVILQIIRTKNVNRNGQSETSRFEVHFVAEFSEPDSQIWRLAWNLTGTVLASSADDGTVKLWKGNQMDAWKCISVVKPSQVGVKLFPATVQHQLQQLEQQQDQEQQQQDQQQQQEQQQPQQLQQQPQQLQQQNISTVISTMVVTSTTNQQALQQPLLYSQTLKNTKSSNTLR</sequence>
<dbReference type="PROSITE" id="PS50082">
    <property type="entry name" value="WD_REPEATS_2"/>
    <property type="match status" value="2"/>
</dbReference>
<dbReference type="FunCoup" id="T1FP98">
    <property type="interactions" value="1825"/>
</dbReference>
<dbReference type="GO" id="GO:1904263">
    <property type="term" value="P:positive regulation of TORC1 signaling"/>
    <property type="evidence" value="ECO:0000318"/>
    <property type="project" value="GO_Central"/>
</dbReference>
<dbReference type="OrthoDB" id="364224at2759"/>
<dbReference type="SMART" id="SM00320">
    <property type="entry name" value="WD40"/>
    <property type="match status" value="5"/>
</dbReference>
<dbReference type="EMBL" id="AMQM01007091">
    <property type="status" value="NOT_ANNOTATED_CDS"/>
    <property type="molecule type" value="Genomic_DNA"/>
</dbReference>
<evidence type="ECO:0000256" key="2">
    <source>
        <dbReference type="ARBA" id="ARBA00004371"/>
    </source>
</evidence>
<evidence type="ECO:0008006" key="15">
    <source>
        <dbReference type="Google" id="ProtNLM"/>
    </source>
</evidence>
<dbReference type="InterPro" id="IPR019775">
    <property type="entry name" value="WD40_repeat_CS"/>
</dbReference>
<protein>
    <recommendedName>
        <fullName evidence="15">Nucleoporin SEH1</fullName>
    </recommendedName>
</protein>